<gene>
    <name evidence="4" type="ORF">Q5P01_012569</name>
</gene>
<protein>
    <recommendedName>
        <fullName evidence="3">VWFD domain-containing protein</fullName>
    </recommendedName>
</protein>
<dbReference type="Pfam" id="PF08742">
    <property type="entry name" value="C8"/>
    <property type="match status" value="1"/>
</dbReference>
<name>A0AA88MSL8_CHASR</name>
<dbReference type="EMBL" id="JAUPFM010000009">
    <property type="protein sequence ID" value="KAK2842369.1"/>
    <property type="molecule type" value="Genomic_DNA"/>
</dbReference>
<accession>A0AA88MSL8</accession>
<keyword evidence="2" id="KW-0325">Glycoprotein</keyword>
<dbReference type="PANTHER" id="PTHR11339:SF406">
    <property type="entry name" value="MUCIN-5AC-LIKE"/>
    <property type="match status" value="1"/>
</dbReference>
<keyword evidence="1" id="KW-1015">Disulfide bond</keyword>
<comment type="caution">
    <text evidence="4">The sequence shown here is derived from an EMBL/GenBank/DDBJ whole genome shotgun (WGS) entry which is preliminary data.</text>
</comment>
<keyword evidence="5" id="KW-1185">Reference proteome</keyword>
<dbReference type="PANTHER" id="PTHR11339">
    <property type="entry name" value="EXTRACELLULAR MATRIX GLYCOPROTEIN RELATED"/>
    <property type="match status" value="1"/>
</dbReference>
<evidence type="ECO:0000313" key="4">
    <source>
        <dbReference type="EMBL" id="KAK2842369.1"/>
    </source>
</evidence>
<evidence type="ECO:0000256" key="2">
    <source>
        <dbReference type="ARBA" id="ARBA00023180"/>
    </source>
</evidence>
<evidence type="ECO:0000256" key="1">
    <source>
        <dbReference type="ARBA" id="ARBA00023157"/>
    </source>
</evidence>
<dbReference type="Pfam" id="PF00094">
    <property type="entry name" value="VWD"/>
    <property type="match status" value="1"/>
</dbReference>
<dbReference type="PROSITE" id="PS51233">
    <property type="entry name" value="VWFD"/>
    <property type="match status" value="1"/>
</dbReference>
<sequence>MVYINGKQVFPAYSNADLTITSTAIALLLTIPEIQAVVIFKGLLFSVEVPFSLFHGNTEGQCGNCDNDQINDCRLPNGQISPSCSDMAHNWHVPDKNKPYCEKPTPSPPPSPTTSTPCKPVICDILTSEVFEKCHKVINPQHFYEACKFDVCHTPTSMGCSSLQVYATMCAEASVCVDWRNATKGQCGPVTCTKEGEVLVKKTVDCCERQTCGDTPVWDYVLRESEVYVAVLIRFEFLF</sequence>
<dbReference type="Proteomes" id="UP001187415">
    <property type="component" value="Unassembled WGS sequence"/>
</dbReference>
<dbReference type="InterPro" id="IPR050780">
    <property type="entry name" value="Mucin_vWF_Thrombospondin_sf"/>
</dbReference>
<feature type="domain" description="VWFD" evidence="3">
    <location>
        <begin position="1"/>
        <end position="102"/>
    </location>
</feature>
<organism evidence="4 5">
    <name type="scientific">Channa striata</name>
    <name type="common">Snakehead murrel</name>
    <name type="synonym">Ophicephalus striatus</name>
    <dbReference type="NCBI Taxonomy" id="64152"/>
    <lineage>
        <taxon>Eukaryota</taxon>
        <taxon>Metazoa</taxon>
        <taxon>Chordata</taxon>
        <taxon>Craniata</taxon>
        <taxon>Vertebrata</taxon>
        <taxon>Euteleostomi</taxon>
        <taxon>Actinopterygii</taxon>
        <taxon>Neopterygii</taxon>
        <taxon>Teleostei</taxon>
        <taxon>Neoteleostei</taxon>
        <taxon>Acanthomorphata</taxon>
        <taxon>Anabantaria</taxon>
        <taxon>Anabantiformes</taxon>
        <taxon>Channoidei</taxon>
        <taxon>Channidae</taxon>
        <taxon>Channa</taxon>
    </lineage>
</organism>
<reference evidence="4" key="1">
    <citation type="submission" date="2023-07" db="EMBL/GenBank/DDBJ databases">
        <title>Chromosome-level Genome Assembly of Striped Snakehead (Channa striata).</title>
        <authorList>
            <person name="Liu H."/>
        </authorList>
    </citation>
    <scope>NUCLEOTIDE SEQUENCE</scope>
    <source>
        <strain evidence="4">Gz</strain>
        <tissue evidence="4">Muscle</tissue>
    </source>
</reference>
<evidence type="ECO:0000313" key="5">
    <source>
        <dbReference type="Proteomes" id="UP001187415"/>
    </source>
</evidence>
<evidence type="ECO:0000259" key="3">
    <source>
        <dbReference type="PROSITE" id="PS51233"/>
    </source>
</evidence>
<dbReference type="InterPro" id="IPR001846">
    <property type="entry name" value="VWF_type-D"/>
</dbReference>
<dbReference type="AlphaFoldDB" id="A0AA88MSL8"/>
<dbReference type="SMART" id="SM00832">
    <property type="entry name" value="C8"/>
    <property type="match status" value="1"/>
</dbReference>
<dbReference type="InterPro" id="IPR014853">
    <property type="entry name" value="VWF/SSPO/ZAN-like_Cys-rich_dom"/>
</dbReference>
<proteinExistence type="predicted"/>